<organism evidence="1 2">
    <name type="scientific">Asterophora parasitica</name>
    <dbReference type="NCBI Taxonomy" id="117018"/>
    <lineage>
        <taxon>Eukaryota</taxon>
        <taxon>Fungi</taxon>
        <taxon>Dikarya</taxon>
        <taxon>Basidiomycota</taxon>
        <taxon>Agaricomycotina</taxon>
        <taxon>Agaricomycetes</taxon>
        <taxon>Agaricomycetidae</taxon>
        <taxon>Agaricales</taxon>
        <taxon>Tricholomatineae</taxon>
        <taxon>Lyophyllaceae</taxon>
        <taxon>Asterophora</taxon>
    </lineage>
</organism>
<sequence>SWACHLCTLQACFKVWTEDLVTGGPETLVNNVMDLYHAWVVWNDRLDELCRLNNAIWEEEVDTV</sequence>
<dbReference type="AlphaFoldDB" id="A0A9P7K285"/>
<evidence type="ECO:0000313" key="1">
    <source>
        <dbReference type="EMBL" id="KAG5633943.1"/>
    </source>
</evidence>
<comment type="caution">
    <text evidence="1">The sequence shown here is derived from an EMBL/GenBank/DDBJ whole genome shotgun (WGS) entry which is preliminary data.</text>
</comment>
<proteinExistence type="predicted"/>
<accession>A0A9P7K285</accession>
<keyword evidence="2" id="KW-1185">Reference proteome</keyword>
<feature type="non-terminal residue" evidence="1">
    <location>
        <position position="1"/>
    </location>
</feature>
<dbReference type="EMBL" id="JABCKV010004259">
    <property type="protein sequence ID" value="KAG5633943.1"/>
    <property type="molecule type" value="Genomic_DNA"/>
</dbReference>
<evidence type="ECO:0000313" key="2">
    <source>
        <dbReference type="Proteomes" id="UP000775547"/>
    </source>
</evidence>
<gene>
    <name evidence="1" type="ORF">DXG03_006466</name>
</gene>
<reference evidence="1" key="1">
    <citation type="submission" date="2020-07" db="EMBL/GenBank/DDBJ databases">
        <authorList>
            <person name="Nieuwenhuis M."/>
            <person name="Van De Peppel L.J.J."/>
        </authorList>
    </citation>
    <scope>NUCLEOTIDE SEQUENCE</scope>
    <source>
        <strain evidence="1">AP01</strain>
        <tissue evidence="1">Mycelium</tissue>
    </source>
</reference>
<name>A0A9P7K285_9AGAR</name>
<protein>
    <submittedName>
        <fullName evidence="1">Uncharacterized protein</fullName>
    </submittedName>
</protein>
<dbReference type="Proteomes" id="UP000775547">
    <property type="component" value="Unassembled WGS sequence"/>
</dbReference>
<reference evidence="1" key="2">
    <citation type="submission" date="2021-10" db="EMBL/GenBank/DDBJ databases">
        <title>Phylogenomics reveals ancestral predisposition of the termite-cultivated fungus Termitomyces towards a domesticated lifestyle.</title>
        <authorList>
            <person name="Auxier B."/>
            <person name="Grum-Grzhimaylo A."/>
            <person name="Cardenas M.E."/>
            <person name="Lodge J.D."/>
            <person name="Laessoe T."/>
            <person name="Pedersen O."/>
            <person name="Smith M.E."/>
            <person name="Kuyper T.W."/>
            <person name="Franco-Molano E.A."/>
            <person name="Baroni T.J."/>
            <person name="Aanen D.K."/>
        </authorList>
    </citation>
    <scope>NUCLEOTIDE SEQUENCE</scope>
    <source>
        <strain evidence="1">AP01</strain>
        <tissue evidence="1">Mycelium</tissue>
    </source>
</reference>